<organism evidence="3 4">
    <name type="scientific">Diacronema lutheri</name>
    <name type="common">Unicellular marine alga</name>
    <name type="synonym">Monochrysis lutheri</name>
    <dbReference type="NCBI Taxonomy" id="2081491"/>
    <lineage>
        <taxon>Eukaryota</taxon>
        <taxon>Haptista</taxon>
        <taxon>Haptophyta</taxon>
        <taxon>Pavlovophyceae</taxon>
        <taxon>Pavlovales</taxon>
        <taxon>Pavlovaceae</taxon>
        <taxon>Diacronema</taxon>
    </lineage>
</organism>
<dbReference type="Pfam" id="PF01042">
    <property type="entry name" value="Ribonuc_L-PSP"/>
    <property type="match status" value="1"/>
</dbReference>
<dbReference type="Proteomes" id="UP000751190">
    <property type="component" value="Unassembled WGS sequence"/>
</dbReference>
<dbReference type="PANTHER" id="PTHR11803">
    <property type="entry name" value="2-IMINOBUTANOATE/2-IMINOPROPANOATE DEAMINASE RIDA"/>
    <property type="match status" value="1"/>
</dbReference>
<name>A0A8J5XBK9_DIALT</name>
<dbReference type="InterPro" id="IPR006175">
    <property type="entry name" value="YjgF/YER057c/UK114"/>
</dbReference>
<evidence type="ECO:0000256" key="1">
    <source>
        <dbReference type="ARBA" id="ARBA00010552"/>
    </source>
</evidence>
<dbReference type="OrthoDB" id="309640at2759"/>
<feature type="signal peptide" evidence="2">
    <location>
        <begin position="1"/>
        <end position="20"/>
    </location>
</feature>
<evidence type="ECO:0000313" key="4">
    <source>
        <dbReference type="Proteomes" id="UP000751190"/>
    </source>
</evidence>
<dbReference type="EMBL" id="JAGTXO010000020">
    <property type="protein sequence ID" value="KAG8462466.1"/>
    <property type="molecule type" value="Genomic_DNA"/>
</dbReference>
<keyword evidence="2" id="KW-0732">Signal</keyword>
<proteinExistence type="inferred from homology"/>
<protein>
    <submittedName>
        <fullName evidence="3">Uncharacterized protein</fullName>
    </submittedName>
</protein>
<feature type="chain" id="PRO_5035235294" evidence="2">
    <location>
        <begin position="21"/>
        <end position="145"/>
    </location>
</feature>
<dbReference type="GO" id="GO:0019239">
    <property type="term" value="F:deaminase activity"/>
    <property type="evidence" value="ECO:0007669"/>
    <property type="project" value="TreeGrafter"/>
</dbReference>
<evidence type="ECO:0000313" key="3">
    <source>
        <dbReference type="EMBL" id="KAG8462466.1"/>
    </source>
</evidence>
<dbReference type="Gene3D" id="3.30.1330.40">
    <property type="entry name" value="RutC-like"/>
    <property type="match status" value="1"/>
</dbReference>
<keyword evidence="4" id="KW-1185">Reference proteome</keyword>
<evidence type="ECO:0000256" key="2">
    <source>
        <dbReference type="SAM" id="SignalP"/>
    </source>
</evidence>
<dbReference type="CDD" id="cd00448">
    <property type="entry name" value="YjgF_YER057c_UK114_family"/>
    <property type="match status" value="1"/>
</dbReference>
<dbReference type="PROSITE" id="PS01094">
    <property type="entry name" value="UPF0076"/>
    <property type="match status" value="1"/>
</dbReference>
<dbReference type="InterPro" id="IPR035959">
    <property type="entry name" value="RutC-like_sf"/>
</dbReference>
<dbReference type="GO" id="GO:0005829">
    <property type="term" value="C:cytosol"/>
    <property type="evidence" value="ECO:0007669"/>
    <property type="project" value="TreeGrafter"/>
</dbReference>
<comment type="similarity">
    <text evidence="1">Belongs to the RutC family.</text>
</comment>
<dbReference type="AlphaFoldDB" id="A0A8J5XBK9"/>
<dbReference type="PANTHER" id="PTHR11803:SF39">
    <property type="entry name" value="2-IMINOBUTANOATE_2-IMINOPROPANOATE DEAMINASE"/>
    <property type="match status" value="1"/>
</dbReference>
<reference evidence="3" key="1">
    <citation type="submission" date="2021-05" db="EMBL/GenBank/DDBJ databases">
        <title>The genome of the haptophyte Pavlova lutheri (Diacronema luteri, Pavlovales) - a model for lipid biosynthesis in eukaryotic algae.</title>
        <authorList>
            <person name="Hulatt C.J."/>
            <person name="Posewitz M.C."/>
        </authorList>
    </citation>
    <scope>NUCLEOTIDE SEQUENCE</scope>
    <source>
        <strain evidence="3">NIVA-4/92</strain>
    </source>
</reference>
<gene>
    <name evidence="3" type="ORF">KFE25_010291</name>
</gene>
<dbReference type="SUPFAM" id="SSF55298">
    <property type="entry name" value="YjgF-like"/>
    <property type="match status" value="1"/>
</dbReference>
<dbReference type="InterPro" id="IPR019897">
    <property type="entry name" value="RidA_CS"/>
</dbReference>
<sequence length="145" mass="14598">MAVLAAVAVLSAAPVGGAKGVIHVPGWPKIPIFSPATVVGDLIFVSGMVGFDFNASPPAKCAGGIAGETACALRNVETVMRAAGSTLANVADCTVFLADIDDFQAMNAVYTKFFPRDPPARAAFAVASLAGDALVEIKCSGSVGQ</sequence>
<accession>A0A8J5XBK9</accession>
<comment type="caution">
    <text evidence="3">The sequence shown here is derived from an EMBL/GenBank/DDBJ whole genome shotgun (WGS) entry which is preliminary data.</text>
</comment>
<dbReference type="OMA" id="NVEMECV"/>